<evidence type="ECO:0000256" key="3">
    <source>
        <dbReference type="ARBA" id="ARBA00022837"/>
    </source>
</evidence>
<evidence type="ECO:0000313" key="6">
    <source>
        <dbReference type="Proteomes" id="UP000663852"/>
    </source>
</evidence>
<dbReference type="PANTHER" id="PTHR23055:SF167">
    <property type="entry name" value="EF-HAND DOMAIN-CONTAINING PROTEIN"/>
    <property type="match status" value="1"/>
</dbReference>
<dbReference type="InterPro" id="IPR011992">
    <property type="entry name" value="EF-hand-dom_pair"/>
</dbReference>
<dbReference type="OrthoDB" id="191686at2759"/>
<dbReference type="Gene3D" id="1.10.238.10">
    <property type="entry name" value="EF-hand"/>
    <property type="match status" value="1"/>
</dbReference>
<reference evidence="5" key="1">
    <citation type="submission" date="2021-02" db="EMBL/GenBank/DDBJ databases">
        <authorList>
            <person name="Nowell W R."/>
        </authorList>
    </citation>
    <scope>NUCLEOTIDE SEQUENCE</scope>
</reference>
<dbReference type="GO" id="GO:0005509">
    <property type="term" value="F:calcium ion binding"/>
    <property type="evidence" value="ECO:0007669"/>
    <property type="project" value="InterPro"/>
</dbReference>
<keyword evidence="1" id="KW-0479">Metal-binding</keyword>
<dbReference type="SUPFAM" id="SSF47473">
    <property type="entry name" value="EF-hand"/>
    <property type="match status" value="1"/>
</dbReference>
<keyword evidence="3" id="KW-0106">Calcium</keyword>
<evidence type="ECO:0000313" key="5">
    <source>
        <dbReference type="EMBL" id="CAF0934949.1"/>
    </source>
</evidence>
<organism evidence="5 6">
    <name type="scientific">Adineta ricciae</name>
    <name type="common">Rotifer</name>
    <dbReference type="NCBI Taxonomy" id="249248"/>
    <lineage>
        <taxon>Eukaryota</taxon>
        <taxon>Metazoa</taxon>
        <taxon>Spiralia</taxon>
        <taxon>Gnathifera</taxon>
        <taxon>Rotifera</taxon>
        <taxon>Eurotatoria</taxon>
        <taxon>Bdelloidea</taxon>
        <taxon>Adinetida</taxon>
        <taxon>Adinetidae</taxon>
        <taxon>Adineta</taxon>
    </lineage>
</organism>
<keyword evidence="2" id="KW-0677">Repeat</keyword>
<dbReference type="PROSITE" id="PS00018">
    <property type="entry name" value="EF_HAND_1"/>
    <property type="match status" value="1"/>
</dbReference>
<dbReference type="SMART" id="SM00054">
    <property type="entry name" value="EFh"/>
    <property type="match status" value="2"/>
</dbReference>
<dbReference type="PRINTS" id="PR00450">
    <property type="entry name" value="RECOVERIN"/>
</dbReference>
<name>A0A814BUQ5_ADIRI</name>
<dbReference type="Proteomes" id="UP000663852">
    <property type="component" value="Unassembled WGS sequence"/>
</dbReference>
<dbReference type="InterPro" id="IPR018247">
    <property type="entry name" value="EF_Hand_1_Ca_BS"/>
</dbReference>
<gene>
    <name evidence="5" type="ORF">EDS130_LOCUS11502</name>
</gene>
<dbReference type="EMBL" id="CAJNOJ010000042">
    <property type="protein sequence ID" value="CAF0934949.1"/>
    <property type="molecule type" value="Genomic_DNA"/>
</dbReference>
<feature type="domain" description="EF-hand" evidence="4">
    <location>
        <begin position="153"/>
        <end position="188"/>
    </location>
</feature>
<dbReference type="PROSITE" id="PS50222">
    <property type="entry name" value="EF_HAND_2"/>
    <property type="match status" value="1"/>
</dbReference>
<dbReference type="InterPro" id="IPR002048">
    <property type="entry name" value="EF_hand_dom"/>
</dbReference>
<protein>
    <recommendedName>
        <fullName evidence="4">EF-hand domain-containing protein</fullName>
    </recommendedName>
</protein>
<dbReference type="AlphaFoldDB" id="A0A814BUQ5"/>
<comment type="caution">
    <text evidence="5">The sequence shown here is derived from an EMBL/GenBank/DDBJ whole genome shotgun (WGS) entry which is preliminary data.</text>
</comment>
<evidence type="ECO:0000256" key="2">
    <source>
        <dbReference type="ARBA" id="ARBA00022737"/>
    </source>
</evidence>
<dbReference type="InterPro" id="IPR028846">
    <property type="entry name" value="Recoverin"/>
</dbReference>
<proteinExistence type="predicted"/>
<accession>A0A814BUQ5</accession>
<evidence type="ECO:0000259" key="4">
    <source>
        <dbReference type="PROSITE" id="PS50222"/>
    </source>
</evidence>
<sequence length="251" mass="29120">MRHGRMRAFYHVPVKQQPLFITFVYSTEIFFSIQMNVVRSAGSGGRRSSLKFQNENPSAKQLVRRPTCTIAELMGKTKFSKDEICHLYRTFKQDCPSGEVTKAHFASVFATLFPSGECFRYSVFLFRNIDRTNSGFIRFEDLLVTLSLLVHGSIEERIGWIFDLYDLNKDGMLTRLELLQMVAAIFQLIVPVCKLNFTSITSAIEERTNQLFEIWDMHGDGHVYKEDFLRYCLQNETIRKSMEMLKSNICS</sequence>
<dbReference type="CDD" id="cd00051">
    <property type="entry name" value="EFh"/>
    <property type="match status" value="1"/>
</dbReference>
<dbReference type="PANTHER" id="PTHR23055">
    <property type="entry name" value="CALCIUM BINDING PROTEINS"/>
    <property type="match status" value="1"/>
</dbReference>
<dbReference type="Pfam" id="PF13499">
    <property type="entry name" value="EF-hand_7"/>
    <property type="match status" value="1"/>
</dbReference>
<evidence type="ECO:0000256" key="1">
    <source>
        <dbReference type="ARBA" id="ARBA00022723"/>
    </source>
</evidence>